<sequence length="70" mass="8099">MGCMEEWCMVSALVSRNVRTMTYIALAPQSYTKPVREETRLHSNVNLAGRLATRATYIPLYRRIQSHDIK</sequence>
<proteinExistence type="predicted"/>
<comment type="caution">
    <text evidence="1">The sequence shown here is derived from an EMBL/GenBank/DDBJ whole genome shotgun (WGS) entry which is preliminary data.</text>
</comment>
<protein>
    <submittedName>
        <fullName evidence="1">IS1380 family transposase</fullName>
    </submittedName>
</protein>
<dbReference type="RefSeq" id="XP_067715377.1">
    <property type="nucleotide sequence ID" value="XM_067859276.1"/>
</dbReference>
<name>A0AAV4LTP2_BABCB</name>
<dbReference type="EMBL" id="BPLF01000002">
    <property type="protein sequence ID" value="GIX63308.1"/>
    <property type="molecule type" value="Genomic_DNA"/>
</dbReference>
<evidence type="ECO:0000313" key="1">
    <source>
        <dbReference type="EMBL" id="GIX63308.1"/>
    </source>
</evidence>
<reference evidence="1 2" key="1">
    <citation type="submission" date="2021-06" db="EMBL/GenBank/DDBJ databases">
        <title>Genome sequence of Babesia caballi.</title>
        <authorList>
            <person name="Yamagishi J."/>
            <person name="Kidaka T."/>
            <person name="Ochi A."/>
        </authorList>
    </citation>
    <scope>NUCLEOTIDE SEQUENCE [LARGE SCALE GENOMIC DNA]</scope>
    <source>
        <strain evidence="1">USDA-D6B2</strain>
    </source>
</reference>
<keyword evidence="2" id="KW-1185">Reference proteome</keyword>
<accession>A0AAV4LTP2</accession>
<gene>
    <name evidence="1" type="ORF">BcabD6B2_27430</name>
</gene>
<dbReference type="AlphaFoldDB" id="A0AAV4LTP2"/>
<dbReference type="Proteomes" id="UP001497744">
    <property type="component" value="Unassembled WGS sequence"/>
</dbReference>
<organism evidence="1 2">
    <name type="scientific">Babesia caballi</name>
    <dbReference type="NCBI Taxonomy" id="5871"/>
    <lineage>
        <taxon>Eukaryota</taxon>
        <taxon>Sar</taxon>
        <taxon>Alveolata</taxon>
        <taxon>Apicomplexa</taxon>
        <taxon>Aconoidasida</taxon>
        <taxon>Piroplasmida</taxon>
        <taxon>Babesiidae</taxon>
        <taxon>Babesia</taxon>
    </lineage>
</organism>
<evidence type="ECO:0000313" key="2">
    <source>
        <dbReference type="Proteomes" id="UP001497744"/>
    </source>
</evidence>
<dbReference type="GeneID" id="94194789"/>